<evidence type="ECO:0000313" key="2">
    <source>
        <dbReference type="Proteomes" id="UP000765509"/>
    </source>
</evidence>
<dbReference type="AlphaFoldDB" id="A0A9Q3FA33"/>
<keyword evidence="2" id="KW-1185">Reference proteome</keyword>
<dbReference type="Proteomes" id="UP000765509">
    <property type="component" value="Unassembled WGS sequence"/>
</dbReference>
<name>A0A9Q3FA33_9BASI</name>
<organism evidence="1 2">
    <name type="scientific">Austropuccinia psidii MF-1</name>
    <dbReference type="NCBI Taxonomy" id="1389203"/>
    <lineage>
        <taxon>Eukaryota</taxon>
        <taxon>Fungi</taxon>
        <taxon>Dikarya</taxon>
        <taxon>Basidiomycota</taxon>
        <taxon>Pucciniomycotina</taxon>
        <taxon>Pucciniomycetes</taxon>
        <taxon>Pucciniales</taxon>
        <taxon>Sphaerophragmiaceae</taxon>
        <taxon>Austropuccinia</taxon>
    </lineage>
</organism>
<protein>
    <submittedName>
        <fullName evidence="1">Uncharacterized protein</fullName>
    </submittedName>
</protein>
<gene>
    <name evidence="1" type="ORF">O181_074964</name>
</gene>
<proteinExistence type="predicted"/>
<accession>A0A9Q3FA33</accession>
<evidence type="ECO:0000313" key="1">
    <source>
        <dbReference type="EMBL" id="MBW0535249.1"/>
    </source>
</evidence>
<reference evidence="1" key="1">
    <citation type="submission" date="2021-03" db="EMBL/GenBank/DDBJ databases">
        <title>Draft genome sequence of rust myrtle Austropuccinia psidii MF-1, a brazilian biotype.</title>
        <authorList>
            <person name="Quecine M.C."/>
            <person name="Pachon D.M.R."/>
            <person name="Bonatelli M.L."/>
            <person name="Correr F.H."/>
            <person name="Franceschini L.M."/>
            <person name="Leite T.F."/>
            <person name="Margarido G.R.A."/>
            <person name="Almeida C.A."/>
            <person name="Ferrarezi J.A."/>
            <person name="Labate C.A."/>
        </authorList>
    </citation>
    <scope>NUCLEOTIDE SEQUENCE</scope>
    <source>
        <strain evidence="1">MF-1</strain>
    </source>
</reference>
<dbReference type="EMBL" id="AVOT02040079">
    <property type="protein sequence ID" value="MBW0535249.1"/>
    <property type="molecule type" value="Genomic_DNA"/>
</dbReference>
<sequence>MKINWNEEGWTDVNCKIVQNKEEVNYWGKPFAEEGEDLFQIWLPYFVFEESFNFPEPHQHIQEYKDWQELPVFPLSRLEFLELLPYDGIKGNLGNIYWEENTLTDAEWRRKIYFGDLKAK</sequence>
<comment type="caution">
    <text evidence="1">The sequence shown here is derived from an EMBL/GenBank/DDBJ whole genome shotgun (WGS) entry which is preliminary data.</text>
</comment>